<comment type="subcellular location">
    <subcellularLocation>
        <location evidence="1">Nucleus</location>
        <location evidence="1">Nucleoplasm</location>
    </subcellularLocation>
</comment>
<accession>A0A0N4UQ55</accession>
<dbReference type="GO" id="GO:0003727">
    <property type="term" value="F:single-stranded RNA binding"/>
    <property type="evidence" value="ECO:0007669"/>
    <property type="project" value="TreeGrafter"/>
</dbReference>
<dbReference type="SMART" id="SM00360">
    <property type="entry name" value="RRM"/>
    <property type="match status" value="1"/>
</dbReference>
<organism evidence="7 9">
    <name type="scientific">Dracunculus medinensis</name>
    <name type="common">Guinea worm</name>
    <dbReference type="NCBI Taxonomy" id="318479"/>
    <lineage>
        <taxon>Eukaryota</taxon>
        <taxon>Metazoa</taxon>
        <taxon>Ecdysozoa</taxon>
        <taxon>Nematoda</taxon>
        <taxon>Chromadorea</taxon>
        <taxon>Rhabditida</taxon>
        <taxon>Spirurina</taxon>
        <taxon>Dracunculoidea</taxon>
        <taxon>Dracunculidae</taxon>
        <taxon>Dracunculus</taxon>
    </lineage>
</organism>
<keyword evidence="8" id="KW-1185">Reference proteome</keyword>
<gene>
    <name evidence="6" type="ORF">DME_LOCUS3634</name>
</gene>
<dbReference type="SUPFAM" id="SSF54928">
    <property type="entry name" value="RNA-binding domain, RBD"/>
    <property type="match status" value="1"/>
</dbReference>
<protein>
    <submittedName>
        <fullName evidence="9">RRM domain-containing protein</fullName>
    </submittedName>
</protein>
<dbReference type="InterPro" id="IPR035979">
    <property type="entry name" value="RBD_domain_sf"/>
</dbReference>
<dbReference type="Pfam" id="PF00076">
    <property type="entry name" value="RRM_1"/>
    <property type="match status" value="1"/>
</dbReference>
<evidence type="ECO:0000313" key="6">
    <source>
        <dbReference type="EMBL" id="VDN53661.1"/>
    </source>
</evidence>
<proteinExistence type="predicted"/>
<dbReference type="Proteomes" id="UP000038040">
    <property type="component" value="Unplaced"/>
</dbReference>
<dbReference type="InterPro" id="IPR012677">
    <property type="entry name" value="Nucleotide-bd_a/b_plait_sf"/>
</dbReference>
<dbReference type="Proteomes" id="UP000274756">
    <property type="component" value="Unassembled WGS sequence"/>
</dbReference>
<reference evidence="9" key="1">
    <citation type="submission" date="2017-02" db="UniProtKB">
        <authorList>
            <consortium name="WormBaseParasite"/>
        </authorList>
    </citation>
    <scope>IDENTIFICATION</scope>
</reference>
<reference evidence="6 8" key="2">
    <citation type="submission" date="2018-11" db="EMBL/GenBank/DDBJ databases">
        <authorList>
            <consortium name="Pathogen Informatics"/>
        </authorList>
    </citation>
    <scope>NUCLEOTIDE SEQUENCE [LARGE SCALE GENOMIC DNA]</scope>
</reference>
<keyword evidence="3" id="KW-0539">Nucleus</keyword>
<evidence type="ECO:0000256" key="3">
    <source>
        <dbReference type="ARBA" id="ARBA00023242"/>
    </source>
</evidence>
<dbReference type="OrthoDB" id="407442at2759"/>
<evidence type="ECO:0000259" key="5">
    <source>
        <dbReference type="PROSITE" id="PS50102"/>
    </source>
</evidence>
<dbReference type="AlphaFoldDB" id="A0A0N4UQ55"/>
<name>A0A0N4UQ55_DRAME</name>
<dbReference type="InterPro" id="IPR052285">
    <property type="entry name" value="NEXT_complex_subunit"/>
</dbReference>
<dbReference type="Gene3D" id="3.30.70.330">
    <property type="match status" value="1"/>
</dbReference>
<keyword evidence="2 4" id="KW-0694">RNA-binding</keyword>
<evidence type="ECO:0000313" key="9">
    <source>
        <dbReference type="WBParaSite" id="DME_0001012301-mRNA-1"/>
    </source>
</evidence>
<evidence type="ECO:0000313" key="7">
    <source>
        <dbReference type="Proteomes" id="UP000038040"/>
    </source>
</evidence>
<evidence type="ECO:0000313" key="8">
    <source>
        <dbReference type="Proteomes" id="UP000274756"/>
    </source>
</evidence>
<dbReference type="GO" id="GO:0000381">
    <property type="term" value="P:regulation of alternative mRNA splicing, via spliceosome"/>
    <property type="evidence" value="ECO:0007669"/>
    <property type="project" value="TreeGrafter"/>
</dbReference>
<sequence>MSELDERTCYVSNLHDSVTQPILEELFTQVGPVETVLLRTKPGLNGKAIHHFAIVVFEDSESVLFATKCLDKIELYGTQISVRPKRGSLQEKIYFKQKQNNFEFAACSINVRDRFSSKKNERWNNKYFYNQRQFDSIERRQTRFPERTIQQSYLEHHLHPSMRNSSKFPPQHPSTSRAYAEKPFHSVEFFHSNSQANISSKPLHPFTFFPSSTKPYHVPEMNVMPLFYPPIEADFLATPADYTKR</sequence>
<dbReference type="InterPro" id="IPR000504">
    <property type="entry name" value="RRM_dom"/>
</dbReference>
<dbReference type="STRING" id="318479.A0A0N4UQ55"/>
<evidence type="ECO:0000256" key="4">
    <source>
        <dbReference type="PROSITE-ProRule" id="PRU00176"/>
    </source>
</evidence>
<dbReference type="PROSITE" id="PS50102">
    <property type="entry name" value="RRM"/>
    <property type="match status" value="1"/>
</dbReference>
<dbReference type="PANTHER" id="PTHR13798">
    <property type="entry name" value="RNA BINDING MOTIF RBM PROTEIN -RELATED"/>
    <property type="match status" value="1"/>
</dbReference>
<feature type="domain" description="RRM" evidence="5">
    <location>
        <begin position="7"/>
        <end position="87"/>
    </location>
</feature>
<evidence type="ECO:0000256" key="1">
    <source>
        <dbReference type="ARBA" id="ARBA00004642"/>
    </source>
</evidence>
<dbReference type="PANTHER" id="PTHR13798:SF11">
    <property type="entry name" value="RNA-BINDING PROTEIN 7-RELATED"/>
    <property type="match status" value="1"/>
</dbReference>
<evidence type="ECO:0000256" key="2">
    <source>
        <dbReference type="ARBA" id="ARBA00022884"/>
    </source>
</evidence>
<dbReference type="WBParaSite" id="DME_0001012301-mRNA-1">
    <property type="protein sequence ID" value="DME_0001012301-mRNA-1"/>
    <property type="gene ID" value="DME_0001012301"/>
</dbReference>
<dbReference type="GO" id="GO:0005654">
    <property type="term" value="C:nucleoplasm"/>
    <property type="evidence" value="ECO:0007669"/>
    <property type="project" value="UniProtKB-SubCell"/>
</dbReference>
<dbReference type="EMBL" id="UYYG01000161">
    <property type="protein sequence ID" value="VDN53661.1"/>
    <property type="molecule type" value="Genomic_DNA"/>
</dbReference>